<reference evidence="1" key="1">
    <citation type="journal article" date="2020" name="mSystems">
        <title>Genome- and Community-Level Interaction Insights into Carbon Utilization and Element Cycling Functions of Hydrothermarchaeota in Hydrothermal Sediment.</title>
        <authorList>
            <person name="Zhou Z."/>
            <person name="Liu Y."/>
            <person name="Xu W."/>
            <person name="Pan J."/>
            <person name="Luo Z.H."/>
            <person name="Li M."/>
        </authorList>
    </citation>
    <scope>NUCLEOTIDE SEQUENCE [LARGE SCALE GENOMIC DNA]</scope>
    <source>
        <strain evidence="1">SpSt-16</strain>
    </source>
</reference>
<evidence type="ECO:0000313" key="1">
    <source>
        <dbReference type="EMBL" id="HEW53241.1"/>
    </source>
</evidence>
<comment type="caution">
    <text evidence="1">The sequence shown here is derived from an EMBL/GenBank/DDBJ whole genome shotgun (WGS) entry which is preliminary data.</text>
</comment>
<dbReference type="Gene3D" id="3.40.630.40">
    <property type="entry name" value="Zn-dependent exopeptidases"/>
    <property type="match status" value="1"/>
</dbReference>
<dbReference type="InterPro" id="IPR007709">
    <property type="entry name" value="N-FG_amidohydro"/>
</dbReference>
<gene>
    <name evidence="1" type="ORF">ENO77_03645</name>
</gene>
<protein>
    <recommendedName>
        <fullName evidence="2">N-formylglutamate amidohydrolase</fullName>
    </recommendedName>
</protein>
<dbReference type="AlphaFoldDB" id="A0A7C2Z943"/>
<dbReference type="Pfam" id="PF05013">
    <property type="entry name" value="FGase"/>
    <property type="match status" value="1"/>
</dbReference>
<dbReference type="EMBL" id="DSGT01000009">
    <property type="protein sequence ID" value="HEW53241.1"/>
    <property type="molecule type" value="Genomic_DNA"/>
</dbReference>
<accession>A0A7C2Z943</accession>
<name>A0A7C2Z943_9CREN</name>
<sequence>MNLDIVEGFIEIKGQHPVLVTATHGFGSDGYRAVAKALRKCLKHFYVKTGYPSEHLGIVARYGSAVDLFTWEIAYKIAVHENVWSVLPTLSKIDSVDGMTIPDYNLNKGYASVTPFWRRVRDIVAREGIRVVIDLHGMKNIKKWPDICISTRGMSTASTELVSMLRSYFAKHGLRVEIDYPFAGGAFISHMGKPPHVEAVAIEIKRNLRFFGSRIPEILRGAITVVKHHLSPK</sequence>
<proteinExistence type="predicted"/>
<dbReference type="SUPFAM" id="SSF53187">
    <property type="entry name" value="Zn-dependent exopeptidases"/>
    <property type="match status" value="1"/>
</dbReference>
<organism evidence="1">
    <name type="scientific">Ignisphaera aggregans</name>
    <dbReference type="NCBI Taxonomy" id="334771"/>
    <lineage>
        <taxon>Archaea</taxon>
        <taxon>Thermoproteota</taxon>
        <taxon>Thermoprotei</taxon>
        <taxon>Desulfurococcales</taxon>
        <taxon>Desulfurococcaceae</taxon>
        <taxon>Ignisphaera</taxon>
    </lineage>
</organism>
<evidence type="ECO:0008006" key="2">
    <source>
        <dbReference type="Google" id="ProtNLM"/>
    </source>
</evidence>